<reference evidence="2 4" key="1">
    <citation type="journal article" date="2012" name="J. Bacteriol.">
        <title>Genome sequence of Pectobacterium sp. strain SCC3193.</title>
        <authorList>
            <person name="Koskinen J.P."/>
            <person name="Laine P."/>
            <person name="Niemi O."/>
            <person name="Nykyri J."/>
            <person name="Harjunpaa H."/>
            <person name="Auvinen P."/>
            <person name="Paulin L."/>
            <person name="Pirhonen M."/>
            <person name="Palva T."/>
            <person name="Holm L."/>
        </authorList>
    </citation>
    <scope>NUCLEOTIDE SEQUENCE [LARGE SCALE GENOMIC DNA]</scope>
    <source>
        <strain evidence="2 4">SCC3193</strain>
    </source>
</reference>
<evidence type="ECO:0000313" key="3">
    <source>
        <dbReference type="EMBL" id="MBI0553395.1"/>
    </source>
</evidence>
<protein>
    <submittedName>
        <fullName evidence="2">Uncharacterized protein</fullName>
    </submittedName>
</protein>
<proteinExistence type="predicted"/>
<evidence type="ECO:0000313" key="5">
    <source>
        <dbReference type="Proteomes" id="UP001194579"/>
    </source>
</evidence>
<dbReference type="eggNOG" id="ENOG5031HWK">
    <property type="taxonomic scope" value="Bacteria"/>
</dbReference>
<name>A0A0H3I0U7_PECPM</name>
<dbReference type="EMBL" id="CP003415">
    <property type="protein sequence ID" value="AFI88197.1"/>
    <property type="molecule type" value="Genomic_DNA"/>
</dbReference>
<dbReference type="EMBL" id="WABS01000003">
    <property type="protein sequence ID" value="MBI0553395.1"/>
    <property type="molecule type" value="Genomic_DNA"/>
</dbReference>
<evidence type="ECO:0000313" key="2">
    <source>
        <dbReference type="EMBL" id="AFI88197.1"/>
    </source>
</evidence>
<dbReference type="HOGENOM" id="CLU_1659085_0_0_6"/>
<dbReference type="KEGG" id="pec:W5S_0058"/>
<dbReference type="STRING" id="1905730.W5S_0058"/>
<accession>A0A0H3I0U7</accession>
<dbReference type="AlphaFoldDB" id="A0A0H3I0U7"/>
<gene>
    <name evidence="2" type="ordered locus">W5S_0058</name>
    <name evidence="3" type="ORF">F6Q06_02655</name>
</gene>
<feature type="chain" id="PRO_5002611821" evidence="1">
    <location>
        <begin position="20"/>
        <end position="179"/>
    </location>
</feature>
<organism evidence="2 4">
    <name type="scientific">Pectobacterium parmentieri</name>
    <dbReference type="NCBI Taxonomy" id="1905730"/>
    <lineage>
        <taxon>Bacteria</taxon>
        <taxon>Pseudomonadati</taxon>
        <taxon>Pseudomonadota</taxon>
        <taxon>Gammaproteobacteria</taxon>
        <taxon>Enterobacterales</taxon>
        <taxon>Pectobacteriaceae</taxon>
        <taxon>Pectobacterium</taxon>
    </lineage>
</organism>
<dbReference type="PATRIC" id="fig|1166016.3.peg.62"/>
<evidence type="ECO:0000256" key="1">
    <source>
        <dbReference type="SAM" id="SignalP"/>
    </source>
</evidence>
<keyword evidence="1" id="KW-0732">Signal</keyword>
<sequence>MIRFFLLLLCMSVTNYVNASEFKMAGAFRVFSIDNKRISSVLNYEDYQYNPFYHPSGSNLYKTGFEIILPDGITKKGYLVIHSAKTNNILYRGYYSDKKSIIFDADDRLLDQKGLDFLRVEYFDFDKKFIYVCEQQKVFKLWVAGSISTITILSAEKPDEEVDGFTYCYEANIYKKINS</sequence>
<evidence type="ECO:0000313" key="4">
    <source>
        <dbReference type="Proteomes" id="UP000008044"/>
    </source>
</evidence>
<dbReference type="Proteomes" id="UP000008044">
    <property type="component" value="Chromosome"/>
</dbReference>
<feature type="signal peptide" evidence="1">
    <location>
        <begin position="1"/>
        <end position="19"/>
    </location>
</feature>
<reference evidence="2" key="2">
    <citation type="submission" date="2012-03" db="EMBL/GenBank/DDBJ databases">
        <authorList>
            <person name="Koskinen P."/>
            <person name="Laine P."/>
            <person name="Niemi O."/>
            <person name="Nykyri J."/>
            <person name="Harjunpaa H."/>
            <person name="Auvinen P."/>
            <person name="Paulin L."/>
            <person name="Pirhonen M."/>
            <person name="Palva T."/>
            <person name="Holm L."/>
        </authorList>
    </citation>
    <scope>NUCLEOTIDE SEQUENCE</scope>
    <source>
        <strain evidence="2">SCC3193</strain>
    </source>
</reference>
<keyword evidence="5" id="KW-1185">Reference proteome</keyword>
<reference evidence="3" key="4">
    <citation type="submission" date="2024-05" db="EMBL/GenBank/DDBJ databases">
        <title>Identification of Pectobacterium versatile causing blackleg of potato from New York State with a whole genome sequencing approach.</title>
        <authorList>
            <person name="Ma X."/>
            <person name="Swingle B."/>
        </authorList>
    </citation>
    <scope>NUCLEOTIDE SEQUENCE</scope>
    <source>
        <strain evidence="3">NY1588A</strain>
    </source>
</reference>
<reference evidence="5" key="3">
    <citation type="submission" date="2023-07" db="EMBL/GenBank/DDBJ databases">
        <title>Identification of Pectobacterium versatile causing blackleg of potato from New York State with a whole genome sequencing approach.</title>
        <authorList>
            <person name="Ma X."/>
            <person name="Swingle B."/>
        </authorList>
    </citation>
    <scope>NUCLEOTIDE SEQUENCE [LARGE SCALE GENOMIC DNA]</scope>
    <source>
        <strain evidence="5">NY1588A</strain>
    </source>
</reference>
<dbReference type="RefSeq" id="WP_014698394.1">
    <property type="nucleotide sequence ID" value="NC_017845.1"/>
</dbReference>
<dbReference type="Proteomes" id="UP001194579">
    <property type="component" value="Unassembled WGS sequence"/>
</dbReference>